<keyword evidence="4 7" id="KW-0418">Kinase</keyword>
<dbReference type="GO" id="GO:0005524">
    <property type="term" value="F:ATP binding"/>
    <property type="evidence" value="ECO:0007669"/>
    <property type="project" value="UniProtKB-UniRule"/>
</dbReference>
<dbReference type="Gene3D" id="3.30.565.10">
    <property type="entry name" value="Histidine kinase-like ATPase, C-terminal domain"/>
    <property type="match status" value="1"/>
</dbReference>
<reference evidence="10 11" key="1">
    <citation type="submission" date="2019-06" db="EMBL/GenBank/DDBJ databases">
        <title>Cerasibacillus sp. nov., isolated from maize field.</title>
        <authorList>
            <person name="Lin S.-Y."/>
            <person name="Tsai C.-F."/>
            <person name="Young C.-C."/>
        </authorList>
    </citation>
    <scope>NUCLEOTIDE SEQUENCE [LARGE SCALE GENOMIC DNA]</scope>
    <source>
        <strain evidence="10 11">CC-CFT480</strain>
    </source>
</reference>
<evidence type="ECO:0000259" key="9">
    <source>
        <dbReference type="PROSITE" id="PS50109"/>
    </source>
</evidence>
<keyword evidence="7" id="KW-0904">Protein phosphatase</keyword>
<dbReference type="PANTHER" id="PTHR24421">
    <property type="entry name" value="NITRATE/NITRITE SENSOR PROTEIN NARX-RELATED"/>
    <property type="match status" value="1"/>
</dbReference>
<dbReference type="Pfam" id="PF05384">
    <property type="entry name" value="DegS"/>
    <property type="match status" value="1"/>
</dbReference>
<dbReference type="GO" id="GO:0004721">
    <property type="term" value="F:phosphoprotein phosphatase activity"/>
    <property type="evidence" value="ECO:0007669"/>
    <property type="project" value="UniProtKB-UniRule"/>
</dbReference>
<dbReference type="Proteomes" id="UP000321574">
    <property type="component" value="Unassembled WGS sequence"/>
</dbReference>
<evidence type="ECO:0000256" key="4">
    <source>
        <dbReference type="ARBA" id="ARBA00022777"/>
    </source>
</evidence>
<dbReference type="InterPro" id="IPR050482">
    <property type="entry name" value="Sensor_HK_TwoCompSys"/>
</dbReference>
<dbReference type="GO" id="GO:0016020">
    <property type="term" value="C:membrane"/>
    <property type="evidence" value="ECO:0007669"/>
    <property type="project" value="InterPro"/>
</dbReference>
<dbReference type="OrthoDB" id="9781904at2"/>
<evidence type="ECO:0000256" key="5">
    <source>
        <dbReference type="ARBA" id="ARBA00022840"/>
    </source>
</evidence>
<gene>
    <name evidence="10" type="ORF">FHP05_07695</name>
</gene>
<comment type="caution">
    <text evidence="10">The sequence shown here is derived from an EMBL/GenBank/DDBJ whole genome shotgun (WGS) entry which is preliminary data.</text>
</comment>
<feature type="domain" description="Histidine kinase" evidence="9">
    <location>
        <begin position="182"/>
        <end position="377"/>
    </location>
</feature>
<evidence type="ECO:0000256" key="1">
    <source>
        <dbReference type="ARBA" id="ARBA00000085"/>
    </source>
</evidence>
<dbReference type="PIRSF" id="PIRSF003169">
    <property type="entry name" value="STHK_DegS"/>
    <property type="match status" value="1"/>
</dbReference>
<organism evidence="10 11">
    <name type="scientific">Cerasibacillus terrae</name>
    <dbReference type="NCBI Taxonomy" id="2498845"/>
    <lineage>
        <taxon>Bacteria</taxon>
        <taxon>Bacillati</taxon>
        <taxon>Bacillota</taxon>
        <taxon>Bacilli</taxon>
        <taxon>Bacillales</taxon>
        <taxon>Bacillaceae</taxon>
        <taxon>Cerasibacillus</taxon>
    </lineage>
</organism>
<accession>A0A5C8NV15</accession>
<keyword evidence="7" id="KW-0378">Hydrolase</keyword>
<evidence type="ECO:0000313" key="10">
    <source>
        <dbReference type="EMBL" id="TXL65014.1"/>
    </source>
</evidence>
<dbReference type="InterPro" id="IPR036890">
    <property type="entry name" value="HATPase_C_sf"/>
</dbReference>
<keyword evidence="5 7" id="KW-0067">ATP-binding</keyword>
<keyword evidence="2 7" id="KW-0808">Transferase</keyword>
<dbReference type="RefSeq" id="WP_147666761.1">
    <property type="nucleotide sequence ID" value="NZ_VDUW01000004.1"/>
</dbReference>
<dbReference type="InterPro" id="IPR008595">
    <property type="entry name" value="DegS"/>
</dbReference>
<keyword evidence="6 7" id="KW-0902">Two-component regulatory system</keyword>
<dbReference type="CDD" id="cd16917">
    <property type="entry name" value="HATPase_UhpB-NarQ-NarX-like"/>
    <property type="match status" value="1"/>
</dbReference>
<evidence type="ECO:0000256" key="2">
    <source>
        <dbReference type="ARBA" id="ARBA00022679"/>
    </source>
</evidence>
<evidence type="ECO:0000313" key="11">
    <source>
        <dbReference type="Proteomes" id="UP000321574"/>
    </source>
</evidence>
<keyword evidence="7" id="KW-0963">Cytoplasm</keyword>
<comment type="subcellular location">
    <subcellularLocation>
        <location evidence="7">Cytoplasm</location>
    </subcellularLocation>
</comment>
<dbReference type="EMBL" id="VDUW01000004">
    <property type="protein sequence ID" value="TXL65014.1"/>
    <property type="molecule type" value="Genomic_DNA"/>
</dbReference>
<evidence type="ECO:0000256" key="3">
    <source>
        <dbReference type="ARBA" id="ARBA00022741"/>
    </source>
</evidence>
<feature type="coiled-coil region" evidence="8">
    <location>
        <begin position="103"/>
        <end position="165"/>
    </location>
</feature>
<evidence type="ECO:0000256" key="6">
    <source>
        <dbReference type="ARBA" id="ARBA00023012"/>
    </source>
</evidence>
<dbReference type="InterPro" id="IPR005467">
    <property type="entry name" value="His_kinase_dom"/>
</dbReference>
<dbReference type="PANTHER" id="PTHR24421:SF55">
    <property type="entry name" value="SENSOR HISTIDINE KINASE YDFH"/>
    <property type="match status" value="1"/>
</dbReference>
<dbReference type="EC" id="2.7.13.3" evidence="7"/>
<dbReference type="PROSITE" id="PS50109">
    <property type="entry name" value="HIS_KIN"/>
    <property type="match status" value="1"/>
</dbReference>
<evidence type="ECO:0000256" key="7">
    <source>
        <dbReference type="PIRNR" id="PIRNR003169"/>
    </source>
</evidence>
<dbReference type="EC" id="3.1.3.-" evidence="7"/>
<dbReference type="GO" id="GO:0005737">
    <property type="term" value="C:cytoplasm"/>
    <property type="evidence" value="ECO:0007669"/>
    <property type="project" value="UniProtKB-SubCell"/>
</dbReference>
<keyword evidence="3 7" id="KW-0547">Nucleotide-binding</keyword>
<dbReference type="SMART" id="SM00387">
    <property type="entry name" value="HATPase_c"/>
    <property type="match status" value="1"/>
</dbReference>
<dbReference type="InterPro" id="IPR003594">
    <property type="entry name" value="HATPase_dom"/>
</dbReference>
<dbReference type="SUPFAM" id="SSF55874">
    <property type="entry name" value="ATPase domain of HSP90 chaperone/DNA topoisomerase II/histidine kinase"/>
    <property type="match status" value="1"/>
</dbReference>
<dbReference type="Pfam" id="PF02518">
    <property type="entry name" value="HATPase_c"/>
    <property type="match status" value="1"/>
</dbReference>
<evidence type="ECO:0000256" key="8">
    <source>
        <dbReference type="SAM" id="Coils"/>
    </source>
</evidence>
<dbReference type="AlphaFoldDB" id="A0A5C8NV15"/>
<dbReference type="GO" id="GO:0046983">
    <property type="term" value="F:protein dimerization activity"/>
    <property type="evidence" value="ECO:0007669"/>
    <property type="project" value="InterPro"/>
</dbReference>
<keyword evidence="8" id="KW-0175">Coiled coil</keyword>
<dbReference type="GO" id="GO:0000155">
    <property type="term" value="F:phosphorelay sensor kinase activity"/>
    <property type="evidence" value="ECO:0007669"/>
    <property type="project" value="UniProtKB-UniRule"/>
</dbReference>
<dbReference type="InterPro" id="IPR011712">
    <property type="entry name" value="Sig_transdc_His_kin_sub3_dim/P"/>
</dbReference>
<keyword evidence="11" id="KW-1185">Reference proteome</keyword>
<feature type="coiled-coil region" evidence="8">
    <location>
        <begin position="7"/>
        <end position="52"/>
    </location>
</feature>
<dbReference type="InterPro" id="IPR016381">
    <property type="entry name" value="Sig_transdc_His_kinase_DegS"/>
</dbReference>
<dbReference type="Pfam" id="PF07730">
    <property type="entry name" value="HisKA_3"/>
    <property type="match status" value="1"/>
</dbReference>
<protein>
    <recommendedName>
        <fullName evidence="7">Signal transduction histidine-protein kinase/phosphatase DegS</fullName>
        <ecNumber evidence="7">2.7.13.3</ecNumber>
        <ecNumber evidence="7">3.1.3.-</ecNumber>
    </recommendedName>
</protein>
<name>A0A5C8NV15_9BACI</name>
<dbReference type="Gene3D" id="1.20.5.1930">
    <property type="match status" value="1"/>
</dbReference>
<comment type="function">
    <text evidence="7">Member of the two-component regulatory system DegS/DegU, which plays an important role in the transition growth phase.</text>
</comment>
<proteinExistence type="predicted"/>
<comment type="catalytic activity">
    <reaction evidence="1 7">
        <text>ATP + protein L-histidine = ADP + protein N-phospho-L-histidine.</text>
        <dbReference type="EC" id="2.7.13.3"/>
    </reaction>
</comment>
<sequence length="377" mass="43898">MVMKPRIKRLDEIIDKMVNVVEDSKDEIFYISEDAREEYERLVIELNETKDKVLKHIKAEKELSKKVQTSKRHLSEVSKSFDRYSEEEIREVYEVTHNLQTKLIMLREKERNLRLKRDDLERRLIGLENTINRADGLVGKVSIILQYLNEDFQQVNEILKEAKEKHKFGLKIIEAQEEERRKISREIHDGPAQMLANILLRSEIVERTAREESLLIAVAEIKNVRQLIKQSLQDVRRIIYDLRPMTLDDLGLIPTLNKYLSTTAEFHEVSIDFTEFGTEKRLEPECEVVLFRLIQEAVQNSIKHADASHIHVKIEITKNHIIAVVTDNGKGFDPSIQKDDSFGIIGMKERVDLFGGKLVIQSKVNKGTKVIIRIPNQ</sequence>